<dbReference type="InterPro" id="IPR013783">
    <property type="entry name" value="Ig-like_fold"/>
</dbReference>
<feature type="domain" description="PKD" evidence="2">
    <location>
        <begin position="595"/>
        <end position="672"/>
    </location>
</feature>
<gene>
    <name evidence="3" type="ORF">FHS56_002227</name>
</gene>
<proteinExistence type="predicted"/>
<dbReference type="PANTHER" id="PTHR36842">
    <property type="entry name" value="PROTEIN TOLB HOMOLOG"/>
    <property type="match status" value="1"/>
</dbReference>
<evidence type="ECO:0000259" key="2">
    <source>
        <dbReference type="PROSITE" id="PS50093"/>
    </source>
</evidence>
<dbReference type="SMART" id="SM00089">
    <property type="entry name" value="PKD"/>
    <property type="match status" value="4"/>
</dbReference>
<feature type="domain" description="PKD" evidence="2">
    <location>
        <begin position="696"/>
        <end position="751"/>
    </location>
</feature>
<reference evidence="3 4" key="1">
    <citation type="submission" date="2020-03" db="EMBL/GenBank/DDBJ databases">
        <title>Genomic Encyclopedia of Type Strains, Phase IV (KMG-IV): sequencing the most valuable type-strain genomes for metagenomic binning, comparative biology and taxonomic classification.</title>
        <authorList>
            <person name="Goeker M."/>
        </authorList>
    </citation>
    <scope>NUCLEOTIDE SEQUENCE [LARGE SCALE GENOMIC DNA]</scope>
    <source>
        <strain evidence="3 4">DSM 5718</strain>
    </source>
</reference>
<feature type="signal peptide" evidence="1">
    <location>
        <begin position="1"/>
        <end position="25"/>
    </location>
</feature>
<dbReference type="InterPro" id="IPR035986">
    <property type="entry name" value="PKD_dom_sf"/>
</dbReference>
<dbReference type="Proteomes" id="UP000537126">
    <property type="component" value="Unassembled WGS sequence"/>
</dbReference>
<dbReference type="PANTHER" id="PTHR36842:SF1">
    <property type="entry name" value="PROTEIN TOLB"/>
    <property type="match status" value="1"/>
</dbReference>
<dbReference type="AlphaFoldDB" id="A0A846MTB5"/>
<evidence type="ECO:0000313" key="4">
    <source>
        <dbReference type="Proteomes" id="UP000537126"/>
    </source>
</evidence>
<dbReference type="Pfam" id="PF18911">
    <property type="entry name" value="PKD_4"/>
    <property type="match status" value="4"/>
</dbReference>
<dbReference type="EMBL" id="JAASRN010000005">
    <property type="protein sequence ID" value="NIK74695.1"/>
    <property type="molecule type" value="Genomic_DNA"/>
</dbReference>
<dbReference type="InterPro" id="IPR022409">
    <property type="entry name" value="PKD/Chitinase_dom"/>
</dbReference>
<protein>
    <submittedName>
        <fullName evidence="3">PKD repeat protein</fullName>
    </submittedName>
</protein>
<feature type="domain" description="PKD" evidence="2">
    <location>
        <begin position="438"/>
        <end position="506"/>
    </location>
</feature>
<feature type="domain" description="PKD" evidence="2">
    <location>
        <begin position="545"/>
        <end position="592"/>
    </location>
</feature>
<dbReference type="InterPro" id="IPR026444">
    <property type="entry name" value="Secre_tail"/>
</dbReference>
<feature type="chain" id="PRO_5032466370" evidence="1">
    <location>
        <begin position="26"/>
        <end position="942"/>
    </location>
</feature>
<evidence type="ECO:0000313" key="3">
    <source>
        <dbReference type="EMBL" id="NIK74695.1"/>
    </source>
</evidence>
<name>A0A846MTB5_9BACT</name>
<dbReference type="RefSeq" id="WP_166920716.1">
    <property type="nucleotide sequence ID" value="NZ_JAASRN010000005.1"/>
</dbReference>
<comment type="caution">
    <text evidence="3">The sequence shown here is derived from an EMBL/GenBank/DDBJ whole genome shotgun (WGS) entry which is preliminary data.</text>
</comment>
<dbReference type="NCBIfam" id="TIGR04183">
    <property type="entry name" value="Por_Secre_tail"/>
    <property type="match status" value="1"/>
</dbReference>
<evidence type="ECO:0000256" key="1">
    <source>
        <dbReference type="SAM" id="SignalP"/>
    </source>
</evidence>
<dbReference type="Gene3D" id="2.60.40.10">
    <property type="entry name" value="Immunoglobulins"/>
    <property type="match status" value="4"/>
</dbReference>
<dbReference type="Pfam" id="PF18962">
    <property type="entry name" value="Por_Secre_tail"/>
    <property type="match status" value="1"/>
</dbReference>
<sequence length="942" mass="102477">MRISKGLLFLLLFGLLSFVAYDAMAQCVVDTSTGFGLPASVCPDSSVALSNPATSANTWEWYFCADALEKAPTISNALLLNGNIITDPRLVRDGDDYYLFASSRETNELVRVYLGNSPLNAPQERAQYFNFSSLDKPEPIDFIQENGQWYAVVANIGYVGGSKSFVRLSFGNSLGNTPVATSLGDLGLPALSRGLKLVKQGGNYYMLVANATSNKLYVVKFGSSITNSIDASSIIQEVSFAAGNYIWNVDVFEDCGKVYAWVLGLLGNKVYLLNFATGLENAPTVYDRSAEIGLSRPAGSYSLRVGKKVHTVFLAETGGSLKHAFFSSDITSAPTVQTYSITVERIKGITGYFYQGILHLWAANYNTRVVYRLSFNGCDASDAYSTDPNPTVSYHGLGSRRVVMVATQGNGAQSIYEDNINIDNNSIIADFSFSGQCVGSNTVFTNNSVGNFANISQWTWDFGDGSPVSNAQSPVHTYALAGNYTVTLTAQALNGCVTTAVKTVSISGALVADFQYTGNACVNNQLTFEDLSTWSFNPPHATNGYYWNFGDGTYSVEANPRKVYTAAGDYLVQLTIRDAGGCMASVSKMVSIIQGPIAYFEPPALICQGNAVQFFSQSTGSIAAYEWTIDGQVISTEANPFLTFSTPGTHEVSLRVFSPNGCDNLYSQNVDVKGLPIVLFTSTPSRTNPLSIDFFNQSSGGVSFLWDFGDGSQSNDLSPSHVYSLPGIYRVELTATSVDGCSSSFAKDIEVGKLDRDLVLDSLWLPANGNTAKLIVANNGNIAVASFKIRLTAGEELVADTTVSTLLNSGQSQEIEIPLTLTGKDLMERNYLCASVNLVNYEDAQPTDNEKCIPTRNGLYVYMPAPNPANQSLMLRWVHDRQLAIDCQLYNTRGESVWQHRFDTFAIPAEYELNTSFLPVGLYFLKVSDGQRFFVYRVIIQR</sequence>
<organism evidence="3 4">
    <name type="scientific">Thermonema lapsum</name>
    <dbReference type="NCBI Taxonomy" id="28195"/>
    <lineage>
        <taxon>Bacteria</taxon>
        <taxon>Pseudomonadati</taxon>
        <taxon>Bacteroidota</taxon>
        <taxon>Cytophagia</taxon>
        <taxon>Cytophagales</taxon>
        <taxon>Thermonemataceae</taxon>
        <taxon>Thermonema</taxon>
    </lineage>
</organism>
<dbReference type="SUPFAM" id="SSF49299">
    <property type="entry name" value="PKD domain"/>
    <property type="match status" value="4"/>
</dbReference>
<dbReference type="InterPro" id="IPR000601">
    <property type="entry name" value="PKD_dom"/>
</dbReference>
<accession>A0A846MTB5</accession>
<dbReference type="CDD" id="cd00146">
    <property type="entry name" value="PKD"/>
    <property type="match status" value="4"/>
</dbReference>
<dbReference type="PROSITE" id="PS50093">
    <property type="entry name" value="PKD"/>
    <property type="match status" value="4"/>
</dbReference>
<keyword evidence="4" id="KW-1185">Reference proteome</keyword>
<keyword evidence="1" id="KW-0732">Signal</keyword>